<evidence type="ECO:0000313" key="3">
    <source>
        <dbReference type="Proteomes" id="UP000324222"/>
    </source>
</evidence>
<proteinExistence type="predicted"/>
<dbReference type="Proteomes" id="UP000324222">
    <property type="component" value="Unassembled WGS sequence"/>
</dbReference>
<feature type="compositionally biased region" description="Basic and acidic residues" evidence="1">
    <location>
        <begin position="10"/>
        <end position="22"/>
    </location>
</feature>
<evidence type="ECO:0000313" key="2">
    <source>
        <dbReference type="EMBL" id="MPC72957.1"/>
    </source>
</evidence>
<protein>
    <submittedName>
        <fullName evidence="2">Uncharacterized protein</fullName>
    </submittedName>
</protein>
<evidence type="ECO:0000256" key="1">
    <source>
        <dbReference type="SAM" id="MobiDB-lite"/>
    </source>
</evidence>
<feature type="region of interest" description="Disordered" evidence="1">
    <location>
        <begin position="1"/>
        <end position="59"/>
    </location>
</feature>
<sequence>MYQQRRVKEKVKTDQDNPEEKQAKKRAAAGSEEQPAKNLRSELVCRPDEDEQQTDEEQHRHLICCLDEVPSRAVKYCVEQLAPVLTQLLQDYIAQGQVSKT</sequence>
<organism evidence="2 3">
    <name type="scientific">Portunus trituberculatus</name>
    <name type="common">Swimming crab</name>
    <name type="synonym">Neptunus trituberculatus</name>
    <dbReference type="NCBI Taxonomy" id="210409"/>
    <lineage>
        <taxon>Eukaryota</taxon>
        <taxon>Metazoa</taxon>
        <taxon>Ecdysozoa</taxon>
        <taxon>Arthropoda</taxon>
        <taxon>Crustacea</taxon>
        <taxon>Multicrustacea</taxon>
        <taxon>Malacostraca</taxon>
        <taxon>Eumalacostraca</taxon>
        <taxon>Eucarida</taxon>
        <taxon>Decapoda</taxon>
        <taxon>Pleocyemata</taxon>
        <taxon>Brachyura</taxon>
        <taxon>Eubrachyura</taxon>
        <taxon>Portunoidea</taxon>
        <taxon>Portunidae</taxon>
        <taxon>Portuninae</taxon>
        <taxon>Portunus</taxon>
    </lineage>
</organism>
<accession>A0A5B7HUK7</accession>
<keyword evidence="3" id="KW-1185">Reference proteome</keyword>
<reference evidence="2 3" key="1">
    <citation type="submission" date="2019-05" db="EMBL/GenBank/DDBJ databases">
        <title>Another draft genome of Portunus trituberculatus and its Hox gene families provides insights of decapod evolution.</title>
        <authorList>
            <person name="Jeong J.-H."/>
            <person name="Song I."/>
            <person name="Kim S."/>
            <person name="Choi T."/>
            <person name="Kim D."/>
            <person name="Ryu S."/>
            <person name="Kim W."/>
        </authorList>
    </citation>
    <scope>NUCLEOTIDE SEQUENCE [LARGE SCALE GENOMIC DNA]</scope>
    <source>
        <tissue evidence="2">Muscle</tissue>
    </source>
</reference>
<dbReference type="EMBL" id="VSRR010035763">
    <property type="protein sequence ID" value="MPC72957.1"/>
    <property type="molecule type" value="Genomic_DNA"/>
</dbReference>
<name>A0A5B7HUK7_PORTR</name>
<gene>
    <name evidence="2" type="ORF">E2C01_067273</name>
</gene>
<dbReference type="AlphaFoldDB" id="A0A5B7HUK7"/>
<comment type="caution">
    <text evidence="2">The sequence shown here is derived from an EMBL/GenBank/DDBJ whole genome shotgun (WGS) entry which is preliminary data.</text>
</comment>